<protein>
    <recommendedName>
        <fullName evidence="2">CoA ester lyase</fullName>
    </recommendedName>
</protein>
<evidence type="ECO:0008006" key="2">
    <source>
        <dbReference type="Google" id="ProtNLM"/>
    </source>
</evidence>
<proteinExistence type="predicted"/>
<evidence type="ECO:0000313" key="1">
    <source>
        <dbReference type="EMBL" id="MPM52588.1"/>
    </source>
</evidence>
<dbReference type="EMBL" id="VSSQ01013931">
    <property type="protein sequence ID" value="MPM52588.1"/>
    <property type="molecule type" value="Genomic_DNA"/>
</dbReference>
<dbReference type="AlphaFoldDB" id="A0A645AIN6"/>
<dbReference type="Gene3D" id="3.20.20.60">
    <property type="entry name" value="Phosphoenolpyruvate-binding domains"/>
    <property type="match status" value="1"/>
</dbReference>
<organism evidence="1">
    <name type="scientific">bioreactor metagenome</name>
    <dbReference type="NCBI Taxonomy" id="1076179"/>
    <lineage>
        <taxon>unclassified sequences</taxon>
        <taxon>metagenomes</taxon>
        <taxon>ecological metagenomes</taxon>
    </lineage>
</organism>
<comment type="caution">
    <text evidence="1">The sequence shown here is derived from an EMBL/GenBank/DDBJ whole genome shotgun (WGS) entry which is preliminary data.</text>
</comment>
<dbReference type="InterPro" id="IPR040442">
    <property type="entry name" value="Pyrv_kinase-like_dom_sf"/>
</dbReference>
<name>A0A645AIN6_9ZZZZ</name>
<gene>
    <name evidence="1" type="ORF">SDC9_99348</name>
</gene>
<reference evidence="1" key="1">
    <citation type="submission" date="2019-08" db="EMBL/GenBank/DDBJ databases">
        <authorList>
            <person name="Kucharzyk K."/>
            <person name="Murdoch R.W."/>
            <person name="Higgins S."/>
            <person name="Loffler F."/>
        </authorList>
    </citation>
    <scope>NUCLEOTIDE SEQUENCE</scope>
</reference>
<accession>A0A645AIN6</accession>
<sequence length="73" mass="7579">MVHPSQVEAGNEIFTPDAAQIERAERIVAAYAAAGERAAGAVGAIVVDDEMVDEAGYKVAQALLAKTGHSDRV</sequence>